<dbReference type="FunFam" id="2.60.40.3110:FF:000001">
    <property type="entry name" value="Putative fimbrial outer membrane usher"/>
    <property type="match status" value="1"/>
</dbReference>
<dbReference type="InterPro" id="IPR037224">
    <property type="entry name" value="PapC_N_sf"/>
</dbReference>
<keyword evidence="8 10" id="KW-0472">Membrane</keyword>
<protein>
    <submittedName>
        <fullName evidence="13">Fimbrial outer membrane usher protein</fullName>
    </submittedName>
</protein>
<dbReference type="EMBL" id="UGTS01000006">
    <property type="protein sequence ID" value="SUC39261.1"/>
    <property type="molecule type" value="Genomic_DNA"/>
</dbReference>
<evidence type="ECO:0000256" key="10">
    <source>
        <dbReference type="RuleBase" id="RU003884"/>
    </source>
</evidence>
<dbReference type="Gene3D" id="2.60.40.3110">
    <property type="match status" value="1"/>
</dbReference>
<sequence length="849" mass="94748">MKISKVCISLILYLGYAALLYAENNNLDDIYFDPDFLELPNKDIIDLSSFENNQQLAGDYYVDIYVNTNLILTKNIRFDKDKNNQLKPCLSVNDLNDFGVKTTDYPGLYSEYTSCVNLSAIPEAKSELDFDSQRLYLSIPQIALSKNPRGYIELDNIDNGINALLLNYSYSGSKNYDRKNGSSNTTSNYINLRPGLNLGPWRLRNYTTWSSTSNQSGKWNTLYTYLSRNINKIKSQLILGDGISSSDVFDSVPFRGMQLSTDDEMYPESLRGYAPIIRGIAKSNSQITIKQNGYTIYQTEVAAGPFEINDLYPSGSSGDLYVTIKGANGSEQHQIVPFASLPVLQREGHFTYSVTGGEYRAYDNNVDKTKFGQFTLVYGLPYGTTAYGGSQLSQNYQSYSLGVGKNLGSFGAVSVDVTQAKSTFNDGRKQQGQSYRFRYNKNLNNIGTNIALAGYRYSTSGFYSLSEVFDSFRRTHYSPEIEQRRHRAEITLNQNLGDKYGSLAIGYIQEDYWNSKSKKQSATLGYNNSWQGISYGINYTYNKNTVNHSYISDQKRQNDDEHLLAFSVNVPFSVFDNTFYYNFNANSNNNSSSTGSVGISASQLNNRLNWSVQQAFTNQDQGSSGNINASYKGQLGDITGGYSYSKDNHNLYYGVSGSVVAHSQGVVFGQQLGETAAIVDIPNAGDITILNQAGVRTNNSGYALVPYVTPYRKNTVEIDTLRLPENAEMELTSQTVLPSRGALVKANFSANVGYRVLMTINLENKKPVPFGAQAIFKDNSQLNSIVGNDGEVYLSGLKQKGNFTIKYNNESCQVNYDLSDIPDYLGLYKTTVTLLLINLNIKHGYFYSY</sequence>
<evidence type="ECO:0000256" key="4">
    <source>
        <dbReference type="ARBA" id="ARBA00022452"/>
    </source>
</evidence>
<evidence type="ECO:0000256" key="9">
    <source>
        <dbReference type="ARBA" id="ARBA00023237"/>
    </source>
</evidence>
<dbReference type="Pfam" id="PF13953">
    <property type="entry name" value="PapC_C"/>
    <property type="match status" value="1"/>
</dbReference>
<dbReference type="GO" id="GO:0009297">
    <property type="term" value="P:pilus assembly"/>
    <property type="evidence" value="ECO:0007669"/>
    <property type="project" value="InterPro"/>
</dbReference>
<feature type="domain" description="PapC N-terminal" evidence="12">
    <location>
        <begin position="31"/>
        <end position="171"/>
    </location>
</feature>
<dbReference type="GO" id="GO:0015473">
    <property type="term" value="F:fimbrial usher porin activity"/>
    <property type="evidence" value="ECO:0007669"/>
    <property type="project" value="InterPro"/>
</dbReference>
<dbReference type="InterPro" id="IPR025949">
    <property type="entry name" value="PapC-like_C"/>
</dbReference>
<dbReference type="Pfam" id="PF13954">
    <property type="entry name" value="PapC_N"/>
    <property type="match status" value="1"/>
</dbReference>
<evidence type="ECO:0000256" key="2">
    <source>
        <dbReference type="ARBA" id="ARBA00008064"/>
    </source>
</evidence>
<evidence type="ECO:0000256" key="3">
    <source>
        <dbReference type="ARBA" id="ARBA00022448"/>
    </source>
</evidence>
<dbReference type="Gene3D" id="2.60.40.2070">
    <property type="match status" value="1"/>
</dbReference>
<dbReference type="AlphaFoldDB" id="A0A379GEE2"/>
<keyword evidence="6 10" id="KW-0812">Transmembrane</keyword>
<evidence type="ECO:0000313" key="14">
    <source>
        <dbReference type="Proteomes" id="UP000254191"/>
    </source>
</evidence>
<dbReference type="Gene3D" id="3.10.20.410">
    <property type="match status" value="1"/>
</dbReference>
<name>A0A379GEE2_PROMI</name>
<keyword evidence="9 10" id="KW-0998">Cell outer membrane</keyword>
<dbReference type="InterPro" id="IPR042186">
    <property type="entry name" value="FimD_plug_dom"/>
</dbReference>
<accession>A0A379GEE2</accession>
<dbReference type="PANTHER" id="PTHR30451">
    <property type="entry name" value="OUTER MEMBRANE USHER PROTEIN"/>
    <property type="match status" value="1"/>
</dbReference>
<evidence type="ECO:0000313" key="13">
    <source>
        <dbReference type="EMBL" id="SUC39261.1"/>
    </source>
</evidence>
<evidence type="ECO:0000256" key="8">
    <source>
        <dbReference type="ARBA" id="ARBA00023136"/>
    </source>
</evidence>
<evidence type="ECO:0000259" key="11">
    <source>
        <dbReference type="Pfam" id="PF13953"/>
    </source>
</evidence>
<comment type="similarity">
    <text evidence="2 10">Belongs to the fimbrial export usher family.</text>
</comment>
<dbReference type="Pfam" id="PF00577">
    <property type="entry name" value="Usher"/>
    <property type="match status" value="1"/>
</dbReference>
<comment type="subcellular location">
    <subcellularLocation>
        <location evidence="1 10">Cell outer membrane</location>
        <topology evidence="1 10">Multi-pass membrane protein</topology>
    </subcellularLocation>
</comment>
<feature type="domain" description="PapC-like C-terminal" evidence="11">
    <location>
        <begin position="757"/>
        <end position="819"/>
    </location>
</feature>
<reference evidence="13 14" key="1">
    <citation type="submission" date="2018-06" db="EMBL/GenBank/DDBJ databases">
        <authorList>
            <consortium name="Pathogen Informatics"/>
            <person name="Doyle S."/>
        </authorList>
    </citation>
    <scope>NUCLEOTIDE SEQUENCE [LARGE SCALE GENOMIC DNA]</scope>
    <source>
        <strain evidence="13 14">NCTC11938</strain>
    </source>
</reference>
<dbReference type="Proteomes" id="UP000254191">
    <property type="component" value="Unassembled WGS sequence"/>
</dbReference>
<dbReference type="InterPro" id="IPR043142">
    <property type="entry name" value="PapC-like_C_sf"/>
</dbReference>
<keyword evidence="5 10" id="KW-1029">Fimbrium biogenesis</keyword>
<dbReference type="PANTHER" id="PTHR30451:SF21">
    <property type="entry name" value="FIMBRIAL USHER DOMAIN-CONTAINING PROTEIN YDET-RELATED"/>
    <property type="match status" value="1"/>
</dbReference>
<evidence type="ECO:0000256" key="1">
    <source>
        <dbReference type="ARBA" id="ARBA00004571"/>
    </source>
</evidence>
<dbReference type="PROSITE" id="PS01151">
    <property type="entry name" value="FIMBRIAL_USHER"/>
    <property type="match status" value="1"/>
</dbReference>
<evidence type="ECO:0000256" key="5">
    <source>
        <dbReference type="ARBA" id="ARBA00022558"/>
    </source>
</evidence>
<dbReference type="InterPro" id="IPR000015">
    <property type="entry name" value="Fimb_usher"/>
</dbReference>
<evidence type="ECO:0000256" key="6">
    <source>
        <dbReference type="ARBA" id="ARBA00022692"/>
    </source>
</evidence>
<keyword evidence="7" id="KW-0732">Signal</keyword>
<evidence type="ECO:0000256" key="7">
    <source>
        <dbReference type="ARBA" id="ARBA00022729"/>
    </source>
</evidence>
<dbReference type="GO" id="GO:0009279">
    <property type="term" value="C:cell outer membrane"/>
    <property type="evidence" value="ECO:0007669"/>
    <property type="project" value="UniProtKB-SubCell"/>
</dbReference>
<evidence type="ECO:0000259" key="12">
    <source>
        <dbReference type="Pfam" id="PF13954"/>
    </source>
</evidence>
<dbReference type="Gene3D" id="2.60.40.2610">
    <property type="entry name" value="Outer membrane usher protein FimD, plug domain"/>
    <property type="match status" value="1"/>
</dbReference>
<keyword evidence="4" id="KW-1134">Transmembrane beta strand</keyword>
<gene>
    <name evidence="13" type="primary">fimD_6</name>
    <name evidence="13" type="ORF">NCTC11938_03547</name>
</gene>
<proteinExistence type="inferred from homology"/>
<dbReference type="InterPro" id="IPR025885">
    <property type="entry name" value="PapC_N"/>
</dbReference>
<dbReference type="InterPro" id="IPR018030">
    <property type="entry name" value="Fimbrial_membr_usher_CS"/>
</dbReference>
<organism evidence="13 14">
    <name type="scientific">Proteus mirabilis</name>
    <dbReference type="NCBI Taxonomy" id="584"/>
    <lineage>
        <taxon>Bacteria</taxon>
        <taxon>Pseudomonadati</taxon>
        <taxon>Pseudomonadota</taxon>
        <taxon>Gammaproteobacteria</taxon>
        <taxon>Enterobacterales</taxon>
        <taxon>Morganellaceae</taxon>
        <taxon>Proteus</taxon>
    </lineage>
</organism>
<dbReference type="SUPFAM" id="SSF141729">
    <property type="entry name" value="FimD N-terminal domain-like"/>
    <property type="match status" value="1"/>
</dbReference>
<keyword evidence="3 10" id="KW-0813">Transport</keyword>